<gene>
    <name evidence="1" type="ORF">SCOCK_20107</name>
</gene>
<accession>A0A9W4DKG4</accession>
<evidence type="ECO:0008006" key="3">
    <source>
        <dbReference type="Google" id="ProtNLM"/>
    </source>
</evidence>
<evidence type="ECO:0000313" key="1">
    <source>
        <dbReference type="EMBL" id="CAG6393076.1"/>
    </source>
</evidence>
<dbReference type="InterPro" id="IPR027417">
    <property type="entry name" value="P-loop_NTPase"/>
</dbReference>
<reference evidence="1" key="1">
    <citation type="submission" date="2021-05" db="EMBL/GenBank/DDBJ databases">
        <authorList>
            <person name="Arsene-Ploetze F."/>
        </authorList>
    </citation>
    <scope>NUCLEOTIDE SEQUENCE</scope>
    <source>
        <strain evidence="1">DSM 42138</strain>
    </source>
</reference>
<evidence type="ECO:0000313" key="2">
    <source>
        <dbReference type="Proteomes" id="UP001152519"/>
    </source>
</evidence>
<dbReference type="Proteomes" id="UP001152519">
    <property type="component" value="Unassembled WGS sequence"/>
</dbReference>
<comment type="caution">
    <text evidence="1">The sequence shown here is derived from an EMBL/GenBank/DDBJ whole genome shotgun (WGS) entry which is preliminary data.</text>
</comment>
<keyword evidence="2" id="KW-1185">Reference proteome</keyword>
<protein>
    <recommendedName>
        <fullName evidence="3">ATP/GTP-binding protein</fullName>
    </recommendedName>
</protein>
<dbReference type="AlphaFoldDB" id="A0A9W4DKG4"/>
<dbReference type="RefSeq" id="WP_251488389.1">
    <property type="nucleotide sequence ID" value="NZ_CAJSLV010000048.1"/>
</dbReference>
<dbReference type="EMBL" id="CAJSLV010000048">
    <property type="protein sequence ID" value="CAG6393076.1"/>
    <property type="molecule type" value="Genomic_DNA"/>
</dbReference>
<name>A0A9W4DKG4_9ACTN</name>
<sequence length="878" mass="96273">MPRSDLRSLFRSNQQDLTAEDVFADRRDEWGAVARSLAAHAAAIRQPGFEVADFESPRRNVLVFYGVGGIGKSTFSRHLEEHLSADGPSTAQWTPVPDGVGRLLPVRIDLSRQSGLGFEDILLALRLTAGRLGRPMPAFDLALRRYWDVNHPGDPLEAYLRRHGFLRRFATAVSLPEQVQSVLGDIAQAVALPGTLGALVGQSLRSVVGSLREHRQSVRALAGCARLADLLEADADPDALSYYAHLLAWDLAQLPADRSGTPVVLLDTFEDVGDRTHRELERLIQRVAWLMPNALFVVTGRNRLQWDDERLDGQLDWVGPSAWPQLAPGATAEPRQHRVGYLSAQDCEHYLCRRLTRDGQPLMAADTRHEIVRRSHGLPLYLDLAVMRYLDLYQRTGHQPEAGEFHYDFPALVARTFRDLSAAERQVLRTVSLFDSFSVDLATAASGLAQDAPALQLVERPFIDSDPAAPWPYHLHNLIREAVHDADATADDRWSPADWHRAAQRALDALGAELPHPGEDRPRLLACLNQGLRLARDHGLELGWLVDAAYRYVADFVWEPVELPPGAQAGPASALAATLSAVARRQRVHRQEVVDELTAVLDSGLLPPSAQDLARYYLAECQRDLGRAQESTAGMQRVAAGDSPLAADAARGLVHLGRRLGDFPAVLSATERLGSDSRRHRTLGDLWWTQGSIALACSAYDDACREAEAESSDGEAALSRACLAFAAAFQDRSRADQQIQLAEHLLQSAHIRWAEIQTRNAALLRDAGTAPDLPARAAEVEADAQASGLSSSVAYARLAVCFHHAVRADQPALDAARVRLRNCVNGAEFAYLLEISHFFDGSEPPRDLPRASWIDGTPATAARWAAIAADRRAALGGR</sequence>
<organism evidence="1 2">
    <name type="scientific">Actinacidiphila cocklensis</name>
    <dbReference type="NCBI Taxonomy" id="887465"/>
    <lineage>
        <taxon>Bacteria</taxon>
        <taxon>Bacillati</taxon>
        <taxon>Actinomycetota</taxon>
        <taxon>Actinomycetes</taxon>
        <taxon>Kitasatosporales</taxon>
        <taxon>Streptomycetaceae</taxon>
        <taxon>Actinacidiphila</taxon>
    </lineage>
</organism>
<proteinExistence type="predicted"/>
<dbReference type="SUPFAM" id="SSF52540">
    <property type="entry name" value="P-loop containing nucleoside triphosphate hydrolases"/>
    <property type="match status" value="1"/>
</dbReference>